<sequence>MRIWTTMAILPLVLASATGCSGKDNSGATRPADMGPATTKAYALDGFTGVEMAGPYDVTIRHGDAFSIQAKGPQAELDQLEIERHGATLSIGRKRSSWSFGDHDEVSIAITMPKVEKLKLTGSGSIDADSVEGDAAEAAVTGSGDLKIAKLTATSAKLTMSGSGELEVSGGKIGSGDVGVTGSGDIEAGGLVADTLDVSVTGSGNVEAQAIRTADVRVLGSGDVKIGGGASCSTSKTGSGDIVCG</sequence>
<gene>
    <name evidence="3" type="ORF">SAMN06295955_10956</name>
</gene>
<evidence type="ECO:0000259" key="2">
    <source>
        <dbReference type="Pfam" id="PF10988"/>
    </source>
</evidence>
<keyword evidence="4" id="KW-1185">Reference proteome</keyword>
<dbReference type="InterPro" id="IPR021255">
    <property type="entry name" value="DUF2807"/>
</dbReference>
<dbReference type="Proteomes" id="UP000198339">
    <property type="component" value="Unassembled WGS sequence"/>
</dbReference>
<evidence type="ECO:0000313" key="3">
    <source>
        <dbReference type="EMBL" id="SNT00234.1"/>
    </source>
</evidence>
<dbReference type="RefSeq" id="WP_089216384.1">
    <property type="nucleotide sequence ID" value="NZ_FZPA01000009.1"/>
</dbReference>
<proteinExistence type="predicted"/>
<dbReference type="AlphaFoldDB" id="A0A239J6G9"/>
<evidence type="ECO:0000313" key="4">
    <source>
        <dbReference type="Proteomes" id="UP000198339"/>
    </source>
</evidence>
<organism evidence="3 4">
    <name type="scientific">Sphingopyxis indica</name>
    <dbReference type="NCBI Taxonomy" id="436663"/>
    <lineage>
        <taxon>Bacteria</taxon>
        <taxon>Pseudomonadati</taxon>
        <taxon>Pseudomonadota</taxon>
        <taxon>Alphaproteobacteria</taxon>
        <taxon>Sphingomonadales</taxon>
        <taxon>Sphingomonadaceae</taxon>
        <taxon>Sphingopyxis</taxon>
    </lineage>
</organism>
<reference evidence="3 4" key="1">
    <citation type="submission" date="2017-06" db="EMBL/GenBank/DDBJ databases">
        <authorList>
            <person name="Kim H.J."/>
            <person name="Triplett B.A."/>
        </authorList>
    </citation>
    <scope>NUCLEOTIDE SEQUENCE [LARGE SCALE GENOMIC DNA]</scope>
    <source>
        <strain evidence="3 4">DS15</strain>
    </source>
</reference>
<dbReference type="EMBL" id="FZPA01000009">
    <property type="protein sequence ID" value="SNT00234.1"/>
    <property type="molecule type" value="Genomic_DNA"/>
</dbReference>
<accession>A0A239J6G9</accession>
<dbReference type="OrthoDB" id="7841570at2"/>
<keyword evidence="1" id="KW-0732">Signal</keyword>
<feature type="signal peptide" evidence="1">
    <location>
        <begin position="1"/>
        <end position="22"/>
    </location>
</feature>
<feature type="domain" description="Putative auto-transporter adhesin head GIN" evidence="2">
    <location>
        <begin position="47"/>
        <end position="229"/>
    </location>
</feature>
<feature type="chain" id="PRO_5012512010" evidence="1">
    <location>
        <begin position="23"/>
        <end position="245"/>
    </location>
</feature>
<protein>
    <submittedName>
        <fullName evidence="3">Putative auto-transporter adhesin, head GIN domain</fullName>
    </submittedName>
</protein>
<dbReference type="PROSITE" id="PS51257">
    <property type="entry name" value="PROKAR_LIPOPROTEIN"/>
    <property type="match status" value="1"/>
</dbReference>
<dbReference type="Pfam" id="PF10988">
    <property type="entry name" value="DUF2807"/>
    <property type="match status" value="1"/>
</dbReference>
<name>A0A239J6G9_9SPHN</name>
<dbReference type="Gene3D" id="2.160.20.120">
    <property type="match status" value="1"/>
</dbReference>
<evidence type="ECO:0000256" key="1">
    <source>
        <dbReference type="SAM" id="SignalP"/>
    </source>
</evidence>